<dbReference type="OrthoDB" id="9809977at2"/>
<name>A0A4R8DVF2_9BACT</name>
<gene>
    <name evidence="2" type="ORF">EDB95_2943</name>
</gene>
<protein>
    <recommendedName>
        <fullName evidence="4">FAR-17a/AIG1-like protein</fullName>
    </recommendedName>
</protein>
<feature type="transmembrane region" description="Helical" evidence="1">
    <location>
        <begin position="181"/>
        <end position="205"/>
    </location>
</feature>
<keyword evidence="3" id="KW-1185">Reference proteome</keyword>
<dbReference type="EMBL" id="SODV01000001">
    <property type="protein sequence ID" value="TDX01898.1"/>
    <property type="molecule type" value="Genomic_DNA"/>
</dbReference>
<sequence>MYSFSHGYLRVYRFLLALITWAALALQWHIVLNAAAVQGIPVVMAVGNFLSYFTILTNALIAIALTLSALAPGRVPFFEKASVQTALAGCIISVSLIYHIALAKAWNPQGLQWWTNFLLHDFVPLAWVLHWLFFVPKGRLHWGLPLLWMAYPLAYLAWMMGRGALTGFYPYPFVSVPYHGYAAVLRNLAVLILGWAGGFYALVALDHWMGKDFDKILLKK</sequence>
<organism evidence="2 3">
    <name type="scientific">Dinghuibacter silviterrae</name>
    <dbReference type="NCBI Taxonomy" id="1539049"/>
    <lineage>
        <taxon>Bacteria</taxon>
        <taxon>Pseudomonadati</taxon>
        <taxon>Bacteroidota</taxon>
        <taxon>Chitinophagia</taxon>
        <taxon>Chitinophagales</taxon>
        <taxon>Chitinophagaceae</taxon>
        <taxon>Dinghuibacter</taxon>
    </lineage>
</organism>
<dbReference type="AlphaFoldDB" id="A0A4R8DVF2"/>
<dbReference type="Proteomes" id="UP000294498">
    <property type="component" value="Unassembled WGS sequence"/>
</dbReference>
<feature type="transmembrane region" description="Helical" evidence="1">
    <location>
        <begin position="49"/>
        <end position="71"/>
    </location>
</feature>
<keyword evidence="1" id="KW-0472">Membrane</keyword>
<evidence type="ECO:0000313" key="2">
    <source>
        <dbReference type="EMBL" id="TDX01898.1"/>
    </source>
</evidence>
<dbReference type="RefSeq" id="WP_133994534.1">
    <property type="nucleotide sequence ID" value="NZ_SODV01000001.1"/>
</dbReference>
<reference evidence="2 3" key="1">
    <citation type="submission" date="2019-03" db="EMBL/GenBank/DDBJ databases">
        <title>Genomic Encyclopedia of Type Strains, Phase IV (KMG-IV): sequencing the most valuable type-strain genomes for metagenomic binning, comparative biology and taxonomic classification.</title>
        <authorList>
            <person name="Goeker M."/>
        </authorList>
    </citation>
    <scope>NUCLEOTIDE SEQUENCE [LARGE SCALE GENOMIC DNA]</scope>
    <source>
        <strain evidence="2 3">DSM 100059</strain>
    </source>
</reference>
<evidence type="ECO:0000313" key="3">
    <source>
        <dbReference type="Proteomes" id="UP000294498"/>
    </source>
</evidence>
<dbReference type="NCBIfam" id="NF038065">
    <property type="entry name" value="Pr6Pr"/>
    <property type="match status" value="1"/>
</dbReference>
<feature type="transmembrane region" description="Helical" evidence="1">
    <location>
        <begin position="83"/>
        <end position="101"/>
    </location>
</feature>
<proteinExistence type="predicted"/>
<evidence type="ECO:0008006" key="4">
    <source>
        <dbReference type="Google" id="ProtNLM"/>
    </source>
</evidence>
<feature type="transmembrane region" description="Helical" evidence="1">
    <location>
        <begin position="113"/>
        <end position="135"/>
    </location>
</feature>
<keyword evidence="1" id="KW-1133">Transmembrane helix</keyword>
<accession>A0A4R8DVF2</accession>
<evidence type="ECO:0000256" key="1">
    <source>
        <dbReference type="SAM" id="Phobius"/>
    </source>
</evidence>
<keyword evidence="1" id="KW-0812">Transmembrane</keyword>
<dbReference type="InterPro" id="IPR049713">
    <property type="entry name" value="Pr6Pr-like"/>
</dbReference>
<comment type="caution">
    <text evidence="2">The sequence shown here is derived from an EMBL/GenBank/DDBJ whole genome shotgun (WGS) entry which is preliminary data.</text>
</comment>